<feature type="domain" description="Xaa-Pro dipeptidyl-peptidase-like" evidence="2">
    <location>
        <begin position="63"/>
        <end position="300"/>
    </location>
</feature>
<evidence type="ECO:0000259" key="2">
    <source>
        <dbReference type="Pfam" id="PF02129"/>
    </source>
</evidence>
<dbReference type="Proteomes" id="UP000824014">
    <property type="component" value="Unassembled WGS sequence"/>
</dbReference>
<comment type="caution">
    <text evidence="3">The sequence shown here is derived from an EMBL/GenBank/DDBJ whole genome shotgun (WGS) entry which is preliminary data.</text>
</comment>
<gene>
    <name evidence="3" type="ORF">H9816_00460</name>
</gene>
<dbReference type="PANTHER" id="PTHR47751">
    <property type="entry name" value="SUPERFAMILY HYDROLASE, PUTATIVE (AFU_ORTHOLOGUE AFUA_2G16580)-RELATED"/>
    <property type="match status" value="1"/>
</dbReference>
<sequence length="357" mass="39913">MKLQLFAALTLLMSASLRASEPATEKQSSTTMEKLELTQEWDKTFPQSDKVEHTKITFHNRYGITLAADLYRPVGAQAPLGAIAVCGPYGAVKEQVSGLYAQTLAERGFLTLAFDPSFCGESGGTPRYLTSPEISTDDFSAAVDYLLTRDDVDPQRIGIVGICGWGGFALNAAANDPRIRATVTSTMYDMSRVNANGYFDAMTPDDRYHLREELNALRTEDYRNGTYTRDGGVVDPVPADAPLFVQQYHDYYKTARGYHRRSPNSNEGLNRTNSLAFINMPILSYIGEIRSAVLMIHGEKAHSRYFSEDAFKRLTGDNKELLIIPGACHVDLYDNLAVIPFDRIERFFRQAFDNTRH</sequence>
<evidence type="ECO:0000313" key="3">
    <source>
        <dbReference type="EMBL" id="HIZ14379.1"/>
    </source>
</evidence>
<reference evidence="3" key="1">
    <citation type="journal article" date="2021" name="PeerJ">
        <title>Extensive microbial diversity within the chicken gut microbiome revealed by metagenomics and culture.</title>
        <authorList>
            <person name="Gilroy R."/>
            <person name="Ravi A."/>
            <person name="Getino M."/>
            <person name="Pursley I."/>
            <person name="Horton D.L."/>
            <person name="Alikhan N.F."/>
            <person name="Baker D."/>
            <person name="Gharbi K."/>
            <person name="Hall N."/>
            <person name="Watson M."/>
            <person name="Adriaenssens E.M."/>
            <person name="Foster-Nyarko E."/>
            <person name="Jarju S."/>
            <person name="Secka A."/>
            <person name="Antonio M."/>
            <person name="Oren A."/>
            <person name="Chaudhuri R.R."/>
            <person name="La Ragione R."/>
            <person name="Hildebrand F."/>
            <person name="Pallen M.J."/>
        </authorList>
    </citation>
    <scope>NUCLEOTIDE SEQUENCE</scope>
    <source>
        <strain evidence="3">ChiHjej11B10-19426</strain>
    </source>
</reference>
<dbReference type="PANTHER" id="PTHR47751:SF1">
    <property type="entry name" value="SUPERFAMILY HYDROLASE, PUTATIVE (AFU_ORTHOLOGUE AFUA_2G16580)-RELATED"/>
    <property type="match status" value="1"/>
</dbReference>
<dbReference type="InterPro" id="IPR029058">
    <property type="entry name" value="AB_hydrolase_fold"/>
</dbReference>
<reference evidence="3" key="2">
    <citation type="submission" date="2021-04" db="EMBL/GenBank/DDBJ databases">
        <authorList>
            <person name="Gilroy R."/>
        </authorList>
    </citation>
    <scope>NUCLEOTIDE SEQUENCE</scope>
    <source>
        <strain evidence="3">ChiHjej11B10-19426</strain>
    </source>
</reference>
<feature type="chain" id="PRO_5038854966" evidence="1">
    <location>
        <begin position="20"/>
        <end position="357"/>
    </location>
</feature>
<dbReference type="InterPro" id="IPR000383">
    <property type="entry name" value="Xaa-Pro-like_dom"/>
</dbReference>
<feature type="signal peptide" evidence="1">
    <location>
        <begin position="1"/>
        <end position="19"/>
    </location>
</feature>
<dbReference type="SUPFAM" id="SSF53474">
    <property type="entry name" value="alpha/beta-Hydrolases"/>
    <property type="match status" value="1"/>
</dbReference>
<evidence type="ECO:0000256" key="1">
    <source>
        <dbReference type="SAM" id="SignalP"/>
    </source>
</evidence>
<dbReference type="Pfam" id="PF02129">
    <property type="entry name" value="Peptidase_S15"/>
    <property type="match status" value="1"/>
</dbReference>
<keyword evidence="3" id="KW-0378">Hydrolase</keyword>
<name>A0A9D2DCK7_9BACT</name>
<protein>
    <submittedName>
        <fullName evidence="3">Alpha/beta hydrolase</fullName>
    </submittedName>
</protein>
<proteinExistence type="predicted"/>
<dbReference type="AlphaFoldDB" id="A0A9D2DCK7"/>
<dbReference type="Gene3D" id="3.40.50.1820">
    <property type="entry name" value="alpha/beta hydrolase"/>
    <property type="match status" value="1"/>
</dbReference>
<dbReference type="Gene3D" id="1.10.10.800">
    <property type="match status" value="1"/>
</dbReference>
<organism evidence="3 4">
    <name type="scientific">Candidatus Tidjanibacter faecipullorum</name>
    <dbReference type="NCBI Taxonomy" id="2838766"/>
    <lineage>
        <taxon>Bacteria</taxon>
        <taxon>Pseudomonadati</taxon>
        <taxon>Bacteroidota</taxon>
        <taxon>Bacteroidia</taxon>
        <taxon>Bacteroidales</taxon>
        <taxon>Rikenellaceae</taxon>
        <taxon>Tidjanibacter</taxon>
    </lineage>
</organism>
<dbReference type="InterPro" id="IPR051411">
    <property type="entry name" value="Polyketide_trans_af380"/>
</dbReference>
<keyword evidence="1" id="KW-0732">Signal</keyword>
<dbReference type="GO" id="GO:0016787">
    <property type="term" value="F:hydrolase activity"/>
    <property type="evidence" value="ECO:0007669"/>
    <property type="project" value="UniProtKB-KW"/>
</dbReference>
<dbReference type="EMBL" id="DXCC01000002">
    <property type="protein sequence ID" value="HIZ14379.1"/>
    <property type="molecule type" value="Genomic_DNA"/>
</dbReference>
<evidence type="ECO:0000313" key="4">
    <source>
        <dbReference type="Proteomes" id="UP000824014"/>
    </source>
</evidence>
<accession>A0A9D2DCK7</accession>